<proteinExistence type="predicted"/>
<reference evidence="2" key="1">
    <citation type="submission" date="2021-02" db="EMBL/GenBank/DDBJ databases">
        <authorList>
            <person name="Nowell W R."/>
        </authorList>
    </citation>
    <scope>NUCLEOTIDE SEQUENCE</scope>
</reference>
<evidence type="ECO:0000313" key="4">
    <source>
        <dbReference type="Proteomes" id="UP000663828"/>
    </source>
</evidence>
<dbReference type="EMBL" id="CAJNOR010002869">
    <property type="protein sequence ID" value="CAF1350727.1"/>
    <property type="molecule type" value="Genomic_DNA"/>
</dbReference>
<dbReference type="AlphaFoldDB" id="A0A815HFB9"/>
<comment type="caution">
    <text evidence="2">The sequence shown here is derived from an EMBL/GenBank/DDBJ whole genome shotgun (WGS) entry which is preliminary data.</text>
</comment>
<dbReference type="Proteomes" id="UP000663828">
    <property type="component" value="Unassembled WGS sequence"/>
</dbReference>
<evidence type="ECO:0000313" key="3">
    <source>
        <dbReference type="EMBL" id="CAF1538599.1"/>
    </source>
</evidence>
<dbReference type="EMBL" id="CAJNOJ010001013">
    <property type="protein sequence ID" value="CAF1538599.1"/>
    <property type="molecule type" value="Genomic_DNA"/>
</dbReference>
<accession>A0A815HFB9</accession>
<protein>
    <submittedName>
        <fullName evidence="2">Uncharacterized protein</fullName>
    </submittedName>
</protein>
<keyword evidence="1" id="KW-0472">Membrane</keyword>
<organism evidence="2 4">
    <name type="scientific">Adineta ricciae</name>
    <name type="common">Rotifer</name>
    <dbReference type="NCBI Taxonomy" id="249248"/>
    <lineage>
        <taxon>Eukaryota</taxon>
        <taxon>Metazoa</taxon>
        <taxon>Spiralia</taxon>
        <taxon>Gnathifera</taxon>
        <taxon>Rotifera</taxon>
        <taxon>Eurotatoria</taxon>
        <taxon>Bdelloidea</taxon>
        <taxon>Adinetida</taxon>
        <taxon>Adinetidae</taxon>
        <taxon>Adineta</taxon>
    </lineage>
</organism>
<dbReference type="OrthoDB" id="10464555at2759"/>
<name>A0A815HFB9_ADIRI</name>
<sequence length="211" mass="22926">MAYRTNNSSNNNSTGIWGSVTTWTPCWATCLLLTGLFVIAGVIVSSLIPVYLQAKVQDIAVASNNYGARYITTEFGCNTVFYQSQAVINLEDIGKQITESLGFPPNTFTIQSGSTEIGTLKNRKKRLTASAPTCGANNRLVLTIVVNNCPHSTCKTEHCFDQCASEIKSSIQSKLSTTLSSLVIVTTDRTTMNILAIFCSFQQPTPGNRCF</sequence>
<keyword evidence="1" id="KW-0812">Transmembrane</keyword>
<dbReference type="Proteomes" id="UP000663852">
    <property type="component" value="Unassembled WGS sequence"/>
</dbReference>
<keyword evidence="4" id="KW-1185">Reference proteome</keyword>
<gene>
    <name evidence="3" type="ORF">EDS130_LOCUS45143</name>
    <name evidence="2" type="ORF">XAT740_LOCUS31467</name>
</gene>
<evidence type="ECO:0000256" key="1">
    <source>
        <dbReference type="SAM" id="Phobius"/>
    </source>
</evidence>
<feature type="transmembrane region" description="Helical" evidence="1">
    <location>
        <begin position="31"/>
        <end position="52"/>
    </location>
</feature>
<keyword evidence="1" id="KW-1133">Transmembrane helix</keyword>
<evidence type="ECO:0000313" key="2">
    <source>
        <dbReference type="EMBL" id="CAF1350727.1"/>
    </source>
</evidence>